<dbReference type="InterPro" id="IPR036908">
    <property type="entry name" value="RlpA-like_sf"/>
</dbReference>
<dbReference type="Gene3D" id="2.60.40.760">
    <property type="entry name" value="Expansin, cellulose-binding-like domain"/>
    <property type="match status" value="1"/>
</dbReference>
<evidence type="ECO:0000259" key="3">
    <source>
        <dbReference type="PROSITE" id="PS50842"/>
    </source>
</evidence>
<dbReference type="EMBL" id="CAJRGZ010000032">
    <property type="protein sequence ID" value="CAG5188152.1"/>
    <property type="molecule type" value="Genomic_DNA"/>
</dbReference>
<dbReference type="InterPro" id="IPR049818">
    <property type="entry name" value="Expansin_EXLX1-like"/>
</dbReference>
<dbReference type="SUPFAM" id="SSF50685">
    <property type="entry name" value="Barwin-like endoglucanases"/>
    <property type="match status" value="1"/>
</dbReference>
<evidence type="ECO:0000313" key="5">
    <source>
        <dbReference type="Proteomes" id="UP000676310"/>
    </source>
</evidence>
<evidence type="ECO:0000256" key="1">
    <source>
        <dbReference type="ARBA" id="ARBA00022729"/>
    </source>
</evidence>
<dbReference type="PANTHER" id="PTHR31836:SF21">
    <property type="entry name" value="EXPANSIN-LIKE PROTEIN 7"/>
    <property type="match status" value="1"/>
</dbReference>
<dbReference type="OrthoDB" id="406505at2759"/>
<feature type="domain" description="Expansin-like EG45" evidence="3">
    <location>
        <begin position="206"/>
        <end position="293"/>
    </location>
</feature>
<dbReference type="Pfam" id="PF03330">
    <property type="entry name" value="DPBB_1"/>
    <property type="match status" value="1"/>
</dbReference>
<dbReference type="PROSITE" id="PS50842">
    <property type="entry name" value="EXPANSIN_EG45"/>
    <property type="match status" value="1"/>
</dbReference>
<reference evidence="4" key="1">
    <citation type="submission" date="2021-05" db="EMBL/GenBank/DDBJ databases">
        <authorList>
            <person name="Stam R."/>
        </authorList>
    </citation>
    <scope>NUCLEOTIDE SEQUENCE</scope>
    <source>
        <strain evidence="4">CS162</strain>
    </source>
</reference>
<dbReference type="NCBIfam" id="NF041144">
    <property type="entry name" value="expansin_EXLX1"/>
    <property type="match status" value="1"/>
</dbReference>
<keyword evidence="5" id="KW-1185">Reference proteome</keyword>
<dbReference type="Proteomes" id="UP000676310">
    <property type="component" value="Unassembled WGS sequence"/>
</dbReference>
<feature type="chain" id="PRO_5035227502" description="Expansin-like EG45 domain-containing protein" evidence="2">
    <location>
        <begin position="18"/>
        <end position="390"/>
    </location>
</feature>
<dbReference type="RefSeq" id="XP_043175465.1">
    <property type="nucleotide sequence ID" value="XM_043319530.1"/>
</dbReference>
<organism evidence="4 5">
    <name type="scientific">Alternaria atra</name>
    <dbReference type="NCBI Taxonomy" id="119953"/>
    <lineage>
        <taxon>Eukaryota</taxon>
        <taxon>Fungi</taxon>
        <taxon>Dikarya</taxon>
        <taxon>Ascomycota</taxon>
        <taxon>Pezizomycotina</taxon>
        <taxon>Dothideomycetes</taxon>
        <taxon>Pleosporomycetidae</taxon>
        <taxon>Pleosporales</taxon>
        <taxon>Pleosporineae</taxon>
        <taxon>Pleosporaceae</taxon>
        <taxon>Alternaria</taxon>
        <taxon>Alternaria sect. Ulocladioides</taxon>
    </lineage>
</organism>
<sequence>MRSTFFSILPIAGLAVAESVCTQKTVTTTAYETVYETAKPALVADATASQSGACSSRSTVYTTTYEKVYVTVTPGAATPDAVEESTTTSTTETYTTVTVRPTGGYFGNFSTSALFKPEASSNAPSYPTMSVAPTTQLDYSSLAYTPVPQSEASKSYEAAQSSQAAQSYEAAAVSTYAASSPAAPAPTSGAGSKRGEATFYGGNTSGGMCSFTGYTIPAGIYGTALSDSNWDTANNCGVCVSVTGPDGNKVTAMVTDQCPGCGPNHLDLYPDAFAKLAEPSKGVIPISWDVVPCGITTPIVLKNKEGTSKFWFSMQVMNSNMPVSKLEVSTDGGATWKATTRQEYNYFENPAGFGADSVDVKVTSSDGKSIVVKSVSIAANSKKTAGSNFA</sequence>
<dbReference type="InterPro" id="IPR007112">
    <property type="entry name" value="Expansin/allergen_DPBB_dom"/>
</dbReference>
<dbReference type="InterPro" id="IPR036749">
    <property type="entry name" value="Expansin_CBD_sf"/>
</dbReference>
<name>A0A8J2N5Y6_9PLEO</name>
<accession>A0A8J2N5Y6</accession>
<dbReference type="InterPro" id="IPR009009">
    <property type="entry name" value="RlpA-like_DPBB"/>
</dbReference>
<dbReference type="CDD" id="cd22272">
    <property type="entry name" value="DPBB_EXLX1-like"/>
    <property type="match status" value="1"/>
</dbReference>
<comment type="caution">
    <text evidence="4">The sequence shown here is derived from an EMBL/GenBank/DDBJ whole genome shotgun (WGS) entry which is preliminary data.</text>
</comment>
<dbReference type="AlphaFoldDB" id="A0A8J2N5Y6"/>
<dbReference type="PANTHER" id="PTHR31836">
    <property type="match status" value="1"/>
</dbReference>
<dbReference type="InterPro" id="IPR051477">
    <property type="entry name" value="Expansin_CellWall"/>
</dbReference>
<evidence type="ECO:0000256" key="2">
    <source>
        <dbReference type="SAM" id="SignalP"/>
    </source>
</evidence>
<dbReference type="Gene3D" id="2.40.40.10">
    <property type="entry name" value="RlpA-like domain"/>
    <property type="match status" value="1"/>
</dbReference>
<proteinExistence type="predicted"/>
<feature type="signal peptide" evidence="2">
    <location>
        <begin position="1"/>
        <end position="17"/>
    </location>
</feature>
<evidence type="ECO:0000313" key="4">
    <source>
        <dbReference type="EMBL" id="CAG5188152.1"/>
    </source>
</evidence>
<protein>
    <recommendedName>
        <fullName evidence="3">Expansin-like EG45 domain-containing protein</fullName>
    </recommendedName>
</protein>
<keyword evidence="1 2" id="KW-0732">Signal</keyword>
<dbReference type="GeneID" id="67012207"/>
<gene>
    <name evidence="4" type="ORF">ALTATR162_LOCUS11886</name>
</gene>
<dbReference type="SUPFAM" id="SSF49590">
    <property type="entry name" value="PHL pollen allergen"/>
    <property type="match status" value="1"/>
</dbReference>